<dbReference type="InterPro" id="IPR018114">
    <property type="entry name" value="TRYPSIN_HIS"/>
</dbReference>
<evidence type="ECO:0000256" key="3">
    <source>
        <dbReference type="ARBA" id="ARBA00023157"/>
    </source>
</evidence>
<dbReference type="InterPro" id="IPR001254">
    <property type="entry name" value="Trypsin_dom"/>
</dbReference>
<sequence length="663" mass="72300">MKFLSFFLLPVLASASPRNLRAKIVNGDQVAQAEPFFGFFEVGCGVSIVAPDMLLTAAHCENWDILRRRVWLGSTELYNGTVRTVLDRIPHPDYREDSTGEYDIMLMKVNASMFFEADGVTPTALEKINLNDNDLIPTAAEQLRVIGHGRTSFADTDTSELEVVPESMFCAGQGPQGFGGSCNGDSGGPVIDPVTGVQVGIVSWGHACSRYGYPSVFGRVSSAYDWINDAICQNPCFPDPSLCGDTVSFHPCGGAGVLSNGTIGLNLTVVSDSFPGEIAFALEHVEYGLEVYFQPYDTYSYADVAGLGYGEDFIIQHSFENLPNGTYHLTLGDADYDGICYGYSTCLDQENVILSFLDSKESIWTHSGDYYSGTDIYIRFDSDGSVVFVSEYPEGVAPPTPAPTETPIISYDYPGDFPDGPSEVIVNEGPSGLEWGSNLYSYNQSNLRPETLYRFLFFDSLGDGIFTWGVSITNSSASVDYTDGTVLWTLPNSFRTFSEVYVWIDAQGNSEVIDFVKVPAARFYLGAACSRISLTTELGTSICEDACSRGDCCWNTTSGTLCTSYQSECGNYAKCSNLLVLGDDAITTDDVSEACRNHAAQVSQSISETLCDIICESGECCFDDEVECDADVDCDVFEPCSVVFEEEDLAVEAVERKPRRPPY</sequence>
<dbReference type="Gene3D" id="2.40.10.10">
    <property type="entry name" value="Trypsin-like serine proteases"/>
    <property type="match status" value="1"/>
</dbReference>
<dbReference type="Proteomes" id="UP001153069">
    <property type="component" value="Unassembled WGS sequence"/>
</dbReference>
<evidence type="ECO:0000313" key="8">
    <source>
        <dbReference type="Proteomes" id="UP001153069"/>
    </source>
</evidence>
<dbReference type="InterPro" id="IPR009003">
    <property type="entry name" value="Peptidase_S1_PA"/>
</dbReference>
<keyword evidence="4" id="KW-0720">Serine protease</keyword>
<dbReference type="EMBL" id="CAICTM010001746">
    <property type="protein sequence ID" value="CAB9525916.1"/>
    <property type="molecule type" value="Genomic_DNA"/>
</dbReference>
<reference evidence="7" key="1">
    <citation type="submission" date="2020-06" db="EMBL/GenBank/DDBJ databases">
        <authorList>
            <consortium name="Plant Systems Biology data submission"/>
        </authorList>
    </citation>
    <scope>NUCLEOTIDE SEQUENCE</scope>
    <source>
        <strain evidence="7">D6</strain>
    </source>
</reference>
<feature type="chain" id="PRO_5040389259" evidence="5">
    <location>
        <begin position="16"/>
        <end position="663"/>
    </location>
</feature>
<dbReference type="InterPro" id="IPR050430">
    <property type="entry name" value="Peptidase_S1"/>
</dbReference>
<keyword evidence="3" id="KW-1015">Disulfide bond</keyword>
<dbReference type="InterPro" id="IPR001314">
    <property type="entry name" value="Peptidase_S1A"/>
</dbReference>
<evidence type="ECO:0000259" key="6">
    <source>
        <dbReference type="PROSITE" id="PS50240"/>
    </source>
</evidence>
<comment type="similarity">
    <text evidence="1">Belongs to the peptidase S1 family.</text>
</comment>
<dbReference type="Pfam" id="PF00089">
    <property type="entry name" value="Trypsin"/>
    <property type="match status" value="1"/>
</dbReference>
<dbReference type="SMART" id="SM00020">
    <property type="entry name" value="Tryp_SPc"/>
    <property type="match status" value="1"/>
</dbReference>
<dbReference type="PANTHER" id="PTHR24276">
    <property type="entry name" value="POLYSERASE-RELATED"/>
    <property type="match status" value="1"/>
</dbReference>
<dbReference type="SUPFAM" id="SSF50494">
    <property type="entry name" value="Trypsin-like serine proteases"/>
    <property type="match status" value="1"/>
</dbReference>
<proteinExistence type="inferred from homology"/>
<protein>
    <submittedName>
        <fullName evidence="7">Protease serine 11B-like protein</fullName>
    </submittedName>
</protein>
<dbReference type="AlphaFoldDB" id="A0A9N8EUR9"/>
<accession>A0A9N8EUR9</accession>
<dbReference type="InterPro" id="IPR033116">
    <property type="entry name" value="TRYPSIN_SER"/>
</dbReference>
<dbReference type="OrthoDB" id="74960at2759"/>
<keyword evidence="8" id="KW-1185">Reference proteome</keyword>
<name>A0A9N8EUR9_9STRA</name>
<feature type="signal peptide" evidence="5">
    <location>
        <begin position="1"/>
        <end position="15"/>
    </location>
</feature>
<feature type="domain" description="Peptidase S1" evidence="6">
    <location>
        <begin position="24"/>
        <end position="232"/>
    </location>
</feature>
<dbReference type="PRINTS" id="PR00722">
    <property type="entry name" value="CHYMOTRYPSIN"/>
</dbReference>
<evidence type="ECO:0000256" key="5">
    <source>
        <dbReference type="SAM" id="SignalP"/>
    </source>
</evidence>
<dbReference type="GO" id="GO:0006508">
    <property type="term" value="P:proteolysis"/>
    <property type="evidence" value="ECO:0007669"/>
    <property type="project" value="UniProtKB-KW"/>
</dbReference>
<dbReference type="PROSITE" id="PS50240">
    <property type="entry name" value="TRYPSIN_DOM"/>
    <property type="match status" value="1"/>
</dbReference>
<organism evidence="7 8">
    <name type="scientific">Seminavis robusta</name>
    <dbReference type="NCBI Taxonomy" id="568900"/>
    <lineage>
        <taxon>Eukaryota</taxon>
        <taxon>Sar</taxon>
        <taxon>Stramenopiles</taxon>
        <taxon>Ochrophyta</taxon>
        <taxon>Bacillariophyta</taxon>
        <taxon>Bacillariophyceae</taxon>
        <taxon>Bacillariophycidae</taxon>
        <taxon>Naviculales</taxon>
        <taxon>Naviculaceae</taxon>
        <taxon>Seminavis</taxon>
    </lineage>
</organism>
<keyword evidence="5" id="KW-0732">Signal</keyword>
<keyword evidence="2" id="KW-0843">Virulence</keyword>
<comment type="caution">
    <text evidence="7">The sequence shown here is derived from an EMBL/GenBank/DDBJ whole genome shotgun (WGS) entry which is preliminary data.</text>
</comment>
<evidence type="ECO:0000256" key="2">
    <source>
        <dbReference type="ARBA" id="ARBA00023026"/>
    </source>
</evidence>
<dbReference type="InterPro" id="IPR043504">
    <property type="entry name" value="Peptidase_S1_PA_chymotrypsin"/>
</dbReference>
<dbReference type="PROSITE" id="PS00135">
    <property type="entry name" value="TRYPSIN_SER"/>
    <property type="match status" value="1"/>
</dbReference>
<dbReference type="CDD" id="cd00190">
    <property type="entry name" value="Tryp_SPc"/>
    <property type="match status" value="1"/>
</dbReference>
<dbReference type="PANTHER" id="PTHR24276:SF91">
    <property type="entry name" value="AT26814P-RELATED"/>
    <property type="match status" value="1"/>
</dbReference>
<keyword evidence="4 7" id="KW-0645">Protease</keyword>
<dbReference type="PROSITE" id="PS00134">
    <property type="entry name" value="TRYPSIN_HIS"/>
    <property type="match status" value="1"/>
</dbReference>
<evidence type="ECO:0000313" key="7">
    <source>
        <dbReference type="EMBL" id="CAB9525916.1"/>
    </source>
</evidence>
<gene>
    <name evidence="7" type="ORF">SEMRO_1748_G295110.1</name>
</gene>
<evidence type="ECO:0000256" key="1">
    <source>
        <dbReference type="ARBA" id="ARBA00007664"/>
    </source>
</evidence>
<evidence type="ECO:0000256" key="4">
    <source>
        <dbReference type="RuleBase" id="RU363034"/>
    </source>
</evidence>
<dbReference type="GO" id="GO:0004252">
    <property type="term" value="F:serine-type endopeptidase activity"/>
    <property type="evidence" value="ECO:0007669"/>
    <property type="project" value="InterPro"/>
</dbReference>
<keyword evidence="4" id="KW-0378">Hydrolase</keyword>